<dbReference type="InParanoid" id="Q3JA69"/>
<dbReference type="PANTHER" id="PTHR35810">
    <property type="entry name" value="CYTOPLASMIC PROTEIN-RELATED"/>
    <property type="match status" value="1"/>
</dbReference>
<accession>Q3JA69</accession>
<keyword evidence="2" id="KW-1185">Reference proteome</keyword>
<dbReference type="Proteomes" id="UP000006838">
    <property type="component" value="Chromosome"/>
</dbReference>
<dbReference type="KEGG" id="noc:Noc_1807"/>
<evidence type="ECO:0000313" key="2">
    <source>
        <dbReference type="Proteomes" id="UP000006838"/>
    </source>
</evidence>
<sequence>MALEQETVWLIQSQMSVLFDTSTDNIGLHLKNIYQEGELEEAATTEDFSVVRQEGKRQVRRPIKHYTECGIEFEQATEATV</sequence>
<organism evidence="1 2">
    <name type="scientific">Nitrosococcus oceani (strain ATCC 19707 / BCRC 17464 / JCM 30415 / NCIMB 11848 / C-107)</name>
    <dbReference type="NCBI Taxonomy" id="323261"/>
    <lineage>
        <taxon>Bacteria</taxon>
        <taxon>Pseudomonadati</taxon>
        <taxon>Pseudomonadota</taxon>
        <taxon>Gammaproteobacteria</taxon>
        <taxon>Chromatiales</taxon>
        <taxon>Chromatiaceae</taxon>
        <taxon>Nitrosococcus</taxon>
    </lineage>
</organism>
<dbReference type="eggNOG" id="COG3943">
    <property type="taxonomic scope" value="Bacteria"/>
</dbReference>
<name>Q3JA69_NITOC</name>
<dbReference type="EMBL" id="CP000127">
    <property type="protein sequence ID" value="ABA58277.1"/>
    <property type="molecule type" value="Genomic_DNA"/>
</dbReference>
<dbReference type="PANTHER" id="PTHR35810:SF1">
    <property type="entry name" value="CYTOPLASMIC PROTEIN"/>
    <property type="match status" value="1"/>
</dbReference>
<reference evidence="2" key="1">
    <citation type="journal article" date="2006" name="Appl. Environ. Microbiol.">
        <title>Complete genome sequence of the marine, chemolithoautotrophic, ammonia-oxidizing bacterium Nitrosococcus oceani ATCC 19707.</title>
        <authorList>
            <person name="Klotz M.G."/>
            <person name="Arp D.J."/>
            <person name="Chain P.S.G."/>
            <person name="El-Sheikh A.F."/>
            <person name="Hauser L.J."/>
            <person name="Hommes N.G."/>
            <person name="Larimer F.W."/>
            <person name="Malfatti S.A."/>
            <person name="Norton J.M."/>
            <person name="Poret-Peterson A.T."/>
            <person name="Vergez L.M."/>
            <person name="Ward B.B."/>
        </authorList>
    </citation>
    <scope>NUCLEOTIDE SEQUENCE [LARGE SCALE GENOMIC DNA]</scope>
    <source>
        <strain evidence="2">ATCC 19707 / BCRC 17464 / NCIMB 11848 / C-107</strain>
    </source>
</reference>
<gene>
    <name evidence="1" type="ordered locus">Noc_1807</name>
</gene>
<dbReference type="STRING" id="323261.Noc_1807"/>
<dbReference type="GO" id="GO:0003677">
    <property type="term" value="F:DNA binding"/>
    <property type="evidence" value="ECO:0007669"/>
    <property type="project" value="UniProtKB-KW"/>
</dbReference>
<dbReference type="AlphaFoldDB" id="Q3JA69"/>
<protein>
    <submittedName>
        <fullName evidence="1">Protein containing HTH-type DNA-binding domain and DOC/FIC domain involved in death-on-curing system</fullName>
    </submittedName>
</protein>
<dbReference type="HOGENOM" id="CLU_2570344_0_0_6"/>
<keyword evidence="1" id="KW-0238">DNA-binding</keyword>
<proteinExistence type="predicted"/>
<evidence type="ECO:0000313" key="1">
    <source>
        <dbReference type="EMBL" id="ABA58277.1"/>
    </source>
</evidence>